<gene>
    <name evidence="3" type="ORF">Ahy_B07g087429</name>
</gene>
<accession>A0A444YC48</accession>
<keyword evidence="1" id="KW-0812">Transmembrane</keyword>
<feature type="chain" id="PRO_5018987238" description="Transmembrane protein" evidence="2">
    <location>
        <begin position="25"/>
        <end position="184"/>
    </location>
</feature>
<dbReference type="Proteomes" id="UP000289738">
    <property type="component" value="Chromosome B07"/>
</dbReference>
<keyword evidence="4" id="KW-1185">Reference proteome</keyword>
<dbReference type="OrthoDB" id="769005at2759"/>
<name>A0A444YC48_ARAHY</name>
<reference evidence="3 4" key="1">
    <citation type="submission" date="2019-01" db="EMBL/GenBank/DDBJ databases">
        <title>Sequencing of cultivated peanut Arachis hypogaea provides insights into genome evolution and oil improvement.</title>
        <authorList>
            <person name="Chen X."/>
        </authorList>
    </citation>
    <scope>NUCLEOTIDE SEQUENCE [LARGE SCALE GENOMIC DNA]</scope>
    <source>
        <strain evidence="4">cv. Fuhuasheng</strain>
        <tissue evidence="3">Leaves</tissue>
    </source>
</reference>
<keyword evidence="1" id="KW-0472">Membrane</keyword>
<dbReference type="AlphaFoldDB" id="A0A444YC48"/>
<organism evidence="3 4">
    <name type="scientific">Arachis hypogaea</name>
    <name type="common">Peanut</name>
    <dbReference type="NCBI Taxonomy" id="3818"/>
    <lineage>
        <taxon>Eukaryota</taxon>
        <taxon>Viridiplantae</taxon>
        <taxon>Streptophyta</taxon>
        <taxon>Embryophyta</taxon>
        <taxon>Tracheophyta</taxon>
        <taxon>Spermatophyta</taxon>
        <taxon>Magnoliopsida</taxon>
        <taxon>eudicotyledons</taxon>
        <taxon>Gunneridae</taxon>
        <taxon>Pentapetalae</taxon>
        <taxon>rosids</taxon>
        <taxon>fabids</taxon>
        <taxon>Fabales</taxon>
        <taxon>Fabaceae</taxon>
        <taxon>Papilionoideae</taxon>
        <taxon>50 kb inversion clade</taxon>
        <taxon>dalbergioids sensu lato</taxon>
        <taxon>Dalbergieae</taxon>
        <taxon>Pterocarpus clade</taxon>
        <taxon>Arachis</taxon>
    </lineage>
</organism>
<keyword evidence="1" id="KW-1133">Transmembrane helix</keyword>
<dbReference type="PANTHER" id="PTHR35107:SF2">
    <property type="entry name" value="EXPRESSED PROTEIN"/>
    <property type="match status" value="1"/>
</dbReference>
<evidence type="ECO:0000256" key="2">
    <source>
        <dbReference type="SAM" id="SignalP"/>
    </source>
</evidence>
<proteinExistence type="predicted"/>
<evidence type="ECO:0008006" key="5">
    <source>
        <dbReference type="Google" id="ProtNLM"/>
    </source>
</evidence>
<dbReference type="STRING" id="3818.A0A444YC48"/>
<evidence type="ECO:0000313" key="3">
    <source>
        <dbReference type="EMBL" id="RYQ99492.1"/>
    </source>
</evidence>
<comment type="caution">
    <text evidence="3">The sequence shown here is derived from an EMBL/GenBank/DDBJ whole genome shotgun (WGS) entry which is preliminary data.</text>
</comment>
<evidence type="ECO:0000313" key="4">
    <source>
        <dbReference type="Proteomes" id="UP000289738"/>
    </source>
</evidence>
<feature type="transmembrane region" description="Helical" evidence="1">
    <location>
        <begin position="111"/>
        <end position="136"/>
    </location>
</feature>
<dbReference type="Gramene" id="arahy.Tifrunner.gnm2.ann2.Ah17g147600.1">
    <property type="protein sequence ID" value="arahy.Tifrunner.gnm2.ann2.Ah17g147600.1-CDS-1"/>
    <property type="gene ID" value="arahy.Tifrunner.gnm2.ann2.Ah17g147600"/>
</dbReference>
<feature type="signal peptide" evidence="2">
    <location>
        <begin position="1"/>
        <end position="24"/>
    </location>
</feature>
<protein>
    <recommendedName>
        <fullName evidence="5">Transmembrane protein</fullName>
    </recommendedName>
</protein>
<dbReference type="PANTHER" id="PTHR35107">
    <property type="entry name" value="EXPRESSED PROTEIN"/>
    <property type="match status" value="1"/>
</dbReference>
<sequence>MAHLLQIAVVLGLLVALSATTASARPCRTFVISSYTFALPSSDDPSLPSTATLTTFTEIRSFRPFPSEIFFDRAVEDSSAAVDIDSSPRLAAPFGFSSEEFSSLRDRTKDILSVVVALLFGVGCGALTAATMYLVWSMFSSRYEYRYEDYLDDDEEEDKIESPKKLGYVQIPAGETNGLAKNAV</sequence>
<dbReference type="EMBL" id="SDMP01000017">
    <property type="protein sequence ID" value="RYQ99492.1"/>
    <property type="molecule type" value="Genomic_DNA"/>
</dbReference>
<keyword evidence="2" id="KW-0732">Signal</keyword>
<evidence type="ECO:0000256" key="1">
    <source>
        <dbReference type="SAM" id="Phobius"/>
    </source>
</evidence>